<dbReference type="EMBL" id="AAKVAS010000044">
    <property type="protein sequence ID" value="ECW0110011.1"/>
    <property type="molecule type" value="Genomic_DNA"/>
</dbReference>
<gene>
    <name evidence="1" type="ORF">F3Q63_23050</name>
</gene>
<organism evidence="1">
    <name type="scientific">Salmonella enterica I</name>
    <dbReference type="NCBI Taxonomy" id="59201"/>
    <lineage>
        <taxon>Bacteria</taxon>
        <taxon>Pseudomonadati</taxon>
        <taxon>Pseudomonadota</taxon>
        <taxon>Gammaproteobacteria</taxon>
        <taxon>Enterobacterales</taxon>
        <taxon>Enterobacteriaceae</taxon>
        <taxon>Salmonella</taxon>
    </lineage>
</organism>
<sequence length="76" mass="8674">MSVDTGDVMAQLETMLHTDLHIAAIHHALNSWEPVSRQHYVVDCGVAIPEKRRTSLSGFRRCADCQLWRDVQERKG</sequence>
<accession>A0A612KSJ7</accession>
<dbReference type="AlphaFoldDB" id="A0A612KSJ7"/>
<evidence type="ECO:0000313" key="1">
    <source>
        <dbReference type="EMBL" id="ECW0110011.1"/>
    </source>
</evidence>
<protein>
    <recommendedName>
        <fullName evidence="2">DksA C4-type domain-containing protein</fullName>
    </recommendedName>
</protein>
<proteinExistence type="predicted"/>
<name>A0A612KSJ7_SALET</name>
<comment type="caution">
    <text evidence="1">The sequence shown here is derived from an EMBL/GenBank/DDBJ whole genome shotgun (WGS) entry which is preliminary data.</text>
</comment>
<reference evidence="1" key="1">
    <citation type="submission" date="2019-09" db="EMBL/GenBank/DDBJ databases">
        <authorList>
            <consortium name="GenomeTrakr network: Whole genome sequencing for foodborne pathogen traceback"/>
        </authorList>
    </citation>
    <scope>NUCLEOTIDE SEQUENCE</scope>
    <source>
        <strain evidence="1">AUSMDU00020873</strain>
    </source>
</reference>
<evidence type="ECO:0008006" key="2">
    <source>
        <dbReference type="Google" id="ProtNLM"/>
    </source>
</evidence>